<organism evidence="1 2">
    <name type="scientific">Atta colombica</name>
    <dbReference type="NCBI Taxonomy" id="520822"/>
    <lineage>
        <taxon>Eukaryota</taxon>
        <taxon>Metazoa</taxon>
        <taxon>Ecdysozoa</taxon>
        <taxon>Arthropoda</taxon>
        <taxon>Hexapoda</taxon>
        <taxon>Insecta</taxon>
        <taxon>Pterygota</taxon>
        <taxon>Neoptera</taxon>
        <taxon>Endopterygota</taxon>
        <taxon>Hymenoptera</taxon>
        <taxon>Apocrita</taxon>
        <taxon>Aculeata</taxon>
        <taxon>Formicoidea</taxon>
        <taxon>Formicidae</taxon>
        <taxon>Myrmicinae</taxon>
        <taxon>Atta</taxon>
    </lineage>
</organism>
<sequence>MTLSLCMRDPSVCGSSGSPYLLTLRSTCNVLAVLRAVGRYSSVFTVECVRSPFGRRFLLLACFKIGKQRGHCILKDTPLSIIQETNEKRQSISKDVLMKLGTSLSIFEIWKGTKNSATIIVTRDNRIFNSSPITPYLGCKVQFYRRFATEVSRKPIMALEEVSGSVEYPFMTGNVG</sequence>
<dbReference type="Proteomes" id="UP000078540">
    <property type="component" value="Unassembled WGS sequence"/>
</dbReference>
<reference evidence="1 2" key="1">
    <citation type="submission" date="2015-09" db="EMBL/GenBank/DDBJ databases">
        <title>Atta colombica WGS genome.</title>
        <authorList>
            <person name="Nygaard S."/>
            <person name="Hu H."/>
            <person name="Boomsma J."/>
            <person name="Zhang G."/>
        </authorList>
    </citation>
    <scope>NUCLEOTIDE SEQUENCE [LARGE SCALE GENOMIC DNA]</scope>
    <source>
        <strain evidence="1">Treedump-2</strain>
        <tissue evidence="1">Whole body</tissue>
    </source>
</reference>
<evidence type="ECO:0000313" key="1">
    <source>
        <dbReference type="EMBL" id="KYM84502.1"/>
    </source>
</evidence>
<dbReference type="STRING" id="520822.A0A195BJC7"/>
<dbReference type="AlphaFoldDB" id="A0A195BJC7"/>
<gene>
    <name evidence="1" type="ORF">ALC53_05288</name>
</gene>
<proteinExistence type="predicted"/>
<accession>A0A195BJC7</accession>
<keyword evidence="2" id="KW-1185">Reference proteome</keyword>
<evidence type="ECO:0000313" key="2">
    <source>
        <dbReference type="Proteomes" id="UP000078540"/>
    </source>
</evidence>
<protein>
    <submittedName>
        <fullName evidence="1">Uncharacterized protein</fullName>
    </submittedName>
</protein>
<dbReference type="EMBL" id="KQ976464">
    <property type="protein sequence ID" value="KYM84502.1"/>
    <property type="molecule type" value="Genomic_DNA"/>
</dbReference>
<name>A0A195BJC7_9HYME</name>